<dbReference type="EMBL" id="CM000882">
    <property type="protein sequence ID" value="PNT66834.1"/>
    <property type="molecule type" value="Genomic_DNA"/>
</dbReference>
<evidence type="ECO:0000313" key="2">
    <source>
        <dbReference type="EnsemblPlants" id="PNT66834"/>
    </source>
</evidence>
<gene>
    <name evidence="1" type="ORF">BRADI_3g17509v3</name>
</gene>
<keyword evidence="3" id="KW-1185">Reference proteome</keyword>
<organism evidence="1">
    <name type="scientific">Brachypodium distachyon</name>
    <name type="common">Purple false brome</name>
    <name type="synonym">Trachynia distachya</name>
    <dbReference type="NCBI Taxonomy" id="15368"/>
    <lineage>
        <taxon>Eukaryota</taxon>
        <taxon>Viridiplantae</taxon>
        <taxon>Streptophyta</taxon>
        <taxon>Embryophyta</taxon>
        <taxon>Tracheophyta</taxon>
        <taxon>Spermatophyta</taxon>
        <taxon>Magnoliopsida</taxon>
        <taxon>Liliopsida</taxon>
        <taxon>Poales</taxon>
        <taxon>Poaceae</taxon>
        <taxon>BOP clade</taxon>
        <taxon>Pooideae</taxon>
        <taxon>Stipodae</taxon>
        <taxon>Brachypodieae</taxon>
        <taxon>Brachypodium</taxon>
    </lineage>
</organism>
<sequence length="77" mass="8421">MRSSDSLGLSKRCSVKSRRRRSTWACSSGVPASASNSHTSLPKNLLFERSHSLPLPPPTPTFSLHILLLRNADQCSS</sequence>
<accession>A0A2K2CXT2</accession>
<proteinExistence type="predicted"/>
<reference evidence="2" key="3">
    <citation type="submission" date="2018-08" db="UniProtKB">
        <authorList>
            <consortium name="EnsemblPlants"/>
        </authorList>
    </citation>
    <scope>IDENTIFICATION</scope>
    <source>
        <strain evidence="2">cv. Bd21</strain>
    </source>
</reference>
<dbReference type="Gramene" id="PNT66834">
    <property type="protein sequence ID" value="PNT66834"/>
    <property type="gene ID" value="BRADI_3g17509v3"/>
</dbReference>
<dbReference type="AlphaFoldDB" id="A0A2K2CXT2"/>
<protein>
    <submittedName>
        <fullName evidence="1 2">Uncharacterized protein</fullName>
    </submittedName>
</protein>
<dbReference type="Proteomes" id="UP000008810">
    <property type="component" value="Chromosome 3"/>
</dbReference>
<dbReference type="InParanoid" id="A0A2K2CXT2"/>
<dbReference type="EnsemblPlants" id="PNT66834">
    <property type="protein sequence ID" value="PNT66834"/>
    <property type="gene ID" value="BRADI_3g17509v3"/>
</dbReference>
<reference evidence="1" key="2">
    <citation type="submission" date="2017-06" db="EMBL/GenBank/DDBJ databases">
        <title>WGS assembly of Brachypodium distachyon.</title>
        <authorList>
            <consortium name="The International Brachypodium Initiative"/>
            <person name="Lucas S."/>
            <person name="Harmon-Smith M."/>
            <person name="Lail K."/>
            <person name="Tice H."/>
            <person name="Grimwood J."/>
            <person name="Bruce D."/>
            <person name="Barry K."/>
            <person name="Shu S."/>
            <person name="Lindquist E."/>
            <person name="Wang M."/>
            <person name="Pitluck S."/>
            <person name="Vogel J.P."/>
            <person name="Garvin D.F."/>
            <person name="Mockler T.C."/>
            <person name="Schmutz J."/>
            <person name="Rokhsar D."/>
            <person name="Bevan M.W."/>
        </authorList>
    </citation>
    <scope>NUCLEOTIDE SEQUENCE</scope>
    <source>
        <strain evidence="1">Bd21</strain>
    </source>
</reference>
<evidence type="ECO:0000313" key="1">
    <source>
        <dbReference type="EMBL" id="PNT66834.1"/>
    </source>
</evidence>
<name>A0A2K2CXT2_BRADI</name>
<reference evidence="1 2" key="1">
    <citation type="journal article" date="2010" name="Nature">
        <title>Genome sequencing and analysis of the model grass Brachypodium distachyon.</title>
        <authorList>
            <consortium name="International Brachypodium Initiative"/>
        </authorList>
    </citation>
    <scope>NUCLEOTIDE SEQUENCE [LARGE SCALE GENOMIC DNA]</scope>
    <source>
        <strain evidence="1 2">Bd21</strain>
    </source>
</reference>
<evidence type="ECO:0000313" key="3">
    <source>
        <dbReference type="Proteomes" id="UP000008810"/>
    </source>
</evidence>